<proteinExistence type="predicted"/>
<keyword evidence="1" id="KW-1133">Transmembrane helix</keyword>
<evidence type="ECO:0000313" key="2">
    <source>
        <dbReference type="EMBL" id="QGT55015.1"/>
    </source>
</evidence>
<reference evidence="2 3" key="1">
    <citation type="submission" date="2019-04" db="EMBL/GenBank/DDBJ databases">
        <authorList>
            <person name="Pope W.H."/>
            <person name="Garlena R.A."/>
            <person name="Russell D.A."/>
            <person name="Jacobs-Sera D."/>
            <person name="Hatfull G.F."/>
        </authorList>
    </citation>
    <scope>NUCLEOTIDE SEQUENCE [LARGE SCALE GENOMIC DNA]</scope>
</reference>
<dbReference type="RefSeq" id="YP_010648902.1">
    <property type="nucleotide sequence ID" value="NC_070763.1"/>
</dbReference>
<feature type="transmembrane region" description="Helical" evidence="1">
    <location>
        <begin position="6"/>
        <end position="23"/>
    </location>
</feature>
<accession>A0A650EZB7</accession>
<gene>
    <name evidence="2" type="primary">22</name>
    <name evidence="2" type="ORF">SEA_FORZA_22</name>
</gene>
<dbReference type="EMBL" id="MK814760">
    <property type="protein sequence ID" value="QGT55015.1"/>
    <property type="molecule type" value="Genomic_DNA"/>
</dbReference>
<evidence type="ECO:0000313" key="3">
    <source>
        <dbReference type="Proteomes" id="UP000423482"/>
    </source>
</evidence>
<dbReference type="Proteomes" id="UP000423482">
    <property type="component" value="Segment"/>
</dbReference>
<protein>
    <submittedName>
        <fullName evidence="2">Uncharacterized protein</fullName>
    </submittedName>
</protein>
<keyword evidence="1" id="KW-0812">Transmembrane</keyword>
<dbReference type="KEGG" id="vg:77924390"/>
<evidence type="ECO:0000256" key="1">
    <source>
        <dbReference type="SAM" id="Phobius"/>
    </source>
</evidence>
<dbReference type="GeneID" id="77924390"/>
<organism evidence="2 3">
    <name type="scientific">Gordonia phage Forza</name>
    <dbReference type="NCBI Taxonomy" id="2571247"/>
    <lineage>
        <taxon>Viruses</taxon>
        <taxon>Duplodnaviria</taxon>
        <taxon>Heunggongvirae</taxon>
        <taxon>Uroviricota</taxon>
        <taxon>Caudoviricetes</taxon>
        <taxon>Forzavirus</taxon>
        <taxon>Forzavirus forza</taxon>
    </lineage>
</organism>
<keyword evidence="1" id="KW-0472">Membrane</keyword>
<name>A0A650EZB7_9CAUD</name>
<keyword evidence="3" id="KW-1185">Reference proteome</keyword>
<sequence>MINIELIITIVCAVLLIALVRIIEGYSKRREAEFRQKALQEYLTRHGMTNKDSDEREP</sequence>